<gene>
    <name evidence="1" type="ORF">AVJ23_17045</name>
</gene>
<sequence length="220" mass="23407">MTALRRTLAVAGLGLLAACGNGTNDAAKLLAQLPAALSGEKQQEARVTPQQLAQALGATDASVHLYEIEERKAQFLMFDIQRNGPYQSFGASSRQVIVMRDGMIVSTRGFGGDLMSSEEDALISLVKARQAGSAQYVQRFLTSDNQTRVVGYSCIVAPAGGMQVTVGLIDEPAQTVNAKCSGPGGTFSNTFVVAHDGYILSARQWMGEVIGYMATQAIRR</sequence>
<dbReference type="Pfam" id="PF11102">
    <property type="entry name" value="YjbF"/>
    <property type="match status" value="1"/>
</dbReference>
<dbReference type="InterPro" id="IPR021308">
    <property type="entry name" value="GfcB"/>
</dbReference>
<name>A0A0W7WG99_9RHOB</name>
<dbReference type="Proteomes" id="UP000054396">
    <property type="component" value="Unassembled WGS sequence"/>
</dbReference>
<dbReference type="PROSITE" id="PS51257">
    <property type="entry name" value="PROKAR_LIPOPROTEIN"/>
    <property type="match status" value="1"/>
</dbReference>
<dbReference type="OrthoDB" id="6237231at2"/>
<keyword evidence="2" id="KW-1185">Reference proteome</keyword>
<evidence type="ECO:0000313" key="2">
    <source>
        <dbReference type="Proteomes" id="UP000054396"/>
    </source>
</evidence>
<dbReference type="AlphaFoldDB" id="A0A0W7WG99"/>
<proteinExistence type="predicted"/>
<accession>A0A0W7WG99</accession>
<dbReference type="InterPro" id="IPR023373">
    <property type="entry name" value="YmcC_sf"/>
</dbReference>
<dbReference type="EMBL" id="LPXO01000012">
    <property type="protein sequence ID" value="KUF09586.1"/>
    <property type="molecule type" value="Genomic_DNA"/>
</dbReference>
<protein>
    <recommendedName>
        <fullName evidence="3">YjbF family lipoprotein</fullName>
    </recommendedName>
</protein>
<comment type="caution">
    <text evidence="1">The sequence shown here is derived from an EMBL/GenBank/DDBJ whole genome shotgun (WGS) entry which is preliminary data.</text>
</comment>
<dbReference type="RefSeq" id="WP_058863421.1">
    <property type="nucleotide sequence ID" value="NZ_LPXO01000012.1"/>
</dbReference>
<dbReference type="STRING" id="1685382.AVJ23_17045"/>
<dbReference type="SUPFAM" id="SSF159270">
    <property type="entry name" value="YmcC-like"/>
    <property type="match status" value="1"/>
</dbReference>
<evidence type="ECO:0000313" key="1">
    <source>
        <dbReference type="EMBL" id="KUF09586.1"/>
    </source>
</evidence>
<reference evidence="1 2" key="1">
    <citation type="submission" date="2015-12" db="EMBL/GenBank/DDBJ databases">
        <authorList>
            <person name="Shamseldin A."/>
            <person name="Moawad H."/>
            <person name="Abd El-Rahim W.M."/>
            <person name="Sadowsky M.J."/>
        </authorList>
    </citation>
    <scope>NUCLEOTIDE SEQUENCE [LARGE SCALE GENOMIC DNA]</scope>
    <source>
        <strain evidence="1 2">SJ5A-1</strain>
    </source>
</reference>
<evidence type="ECO:0008006" key="3">
    <source>
        <dbReference type="Google" id="ProtNLM"/>
    </source>
</evidence>
<organism evidence="1 2">
    <name type="scientific">Pseudoponticoccus marisrubri</name>
    <dbReference type="NCBI Taxonomy" id="1685382"/>
    <lineage>
        <taxon>Bacteria</taxon>
        <taxon>Pseudomonadati</taxon>
        <taxon>Pseudomonadota</taxon>
        <taxon>Alphaproteobacteria</taxon>
        <taxon>Rhodobacterales</taxon>
        <taxon>Roseobacteraceae</taxon>
        <taxon>Pseudoponticoccus</taxon>
    </lineage>
</organism>
<dbReference type="Gene3D" id="2.40.360.10">
    <property type="entry name" value="YmcC-like"/>
    <property type="match status" value="1"/>
</dbReference>